<dbReference type="eggNOG" id="COG2207">
    <property type="taxonomic scope" value="Bacteria"/>
</dbReference>
<comment type="catalytic activity">
    <reaction evidence="16">
        <text>a 6-O-methyl-2'-deoxyguanosine in DNA + L-cysteinyl-[protein] = S-methyl-L-cysteinyl-[protein] + a 2'-deoxyguanosine in DNA</text>
        <dbReference type="Rhea" id="RHEA:24000"/>
        <dbReference type="Rhea" id="RHEA-COMP:10131"/>
        <dbReference type="Rhea" id="RHEA-COMP:10132"/>
        <dbReference type="Rhea" id="RHEA-COMP:11367"/>
        <dbReference type="Rhea" id="RHEA-COMP:11368"/>
        <dbReference type="ChEBI" id="CHEBI:29950"/>
        <dbReference type="ChEBI" id="CHEBI:82612"/>
        <dbReference type="ChEBI" id="CHEBI:85445"/>
        <dbReference type="ChEBI" id="CHEBI:85448"/>
        <dbReference type="EC" id="2.1.1.63"/>
    </reaction>
</comment>
<dbReference type="Pfam" id="PF01035">
    <property type="entry name" value="DNA_binding_1"/>
    <property type="match status" value="1"/>
</dbReference>
<dbReference type="PROSITE" id="PS01124">
    <property type="entry name" value="HTH_ARAC_FAMILY_2"/>
    <property type="match status" value="1"/>
</dbReference>
<keyword evidence="10" id="KW-0223">Dioxygenase</keyword>
<evidence type="ECO:0000256" key="12">
    <source>
        <dbReference type="ARBA" id="ARBA00023004"/>
    </source>
</evidence>
<evidence type="ECO:0000256" key="9">
    <source>
        <dbReference type="ARBA" id="ARBA00022842"/>
    </source>
</evidence>
<dbReference type="FunFam" id="2.60.120.590:FF:000004">
    <property type="entry name" value="DNA oxidative demethylase ALKBH2"/>
    <property type="match status" value="1"/>
</dbReference>
<dbReference type="GO" id="GO:0006307">
    <property type="term" value="P:DNA alkylation repair"/>
    <property type="evidence" value="ECO:0007669"/>
    <property type="project" value="InterPro"/>
</dbReference>
<dbReference type="SUPFAM" id="SSF46689">
    <property type="entry name" value="Homeodomain-like"/>
    <property type="match status" value="1"/>
</dbReference>
<organism evidence="19 20">
    <name type="scientific">Pedobacter antarcticus 4BY</name>
    <dbReference type="NCBI Taxonomy" id="1358423"/>
    <lineage>
        <taxon>Bacteria</taxon>
        <taxon>Pseudomonadati</taxon>
        <taxon>Bacteroidota</taxon>
        <taxon>Sphingobacteriia</taxon>
        <taxon>Sphingobacteriales</taxon>
        <taxon>Sphingobacteriaceae</taxon>
        <taxon>Pedobacter</taxon>
    </lineage>
</organism>
<dbReference type="Gene3D" id="1.10.10.10">
    <property type="entry name" value="Winged helix-like DNA-binding domain superfamily/Winged helix DNA-binding domain"/>
    <property type="match status" value="1"/>
</dbReference>
<dbReference type="GO" id="GO:0043565">
    <property type="term" value="F:sequence-specific DNA binding"/>
    <property type="evidence" value="ECO:0007669"/>
    <property type="project" value="InterPro"/>
</dbReference>
<evidence type="ECO:0000256" key="1">
    <source>
        <dbReference type="ARBA" id="ARBA00001286"/>
    </source>
</evidence>
<keyword evidence="9" id="KW-0460">Magnesium</keyword>
<dbReference type="NCBIfam" id="TIGR00589">
    <property type="entry name" value="ogt"/>
    <property type="match status" value="1"/>
</dbReference>
<gene>
    <name evidence="19" type="ORF">N180_19660</name>
</gene>
<keyword evidence="5" id="KW-0489">Methyltransferase</keyword>
<dbReference type="Proteomes" id="UP000028007">
    <property type="component" value="Unassembled WGS sequence"/>
</dbReference>
<dbReference type="InterPro" id="IPR027450">
    <property type="entry name" value="AlkB-like"/>
</dbReference>
<dbReference type="GO" id="GO:0032259">
    <property type="term" value="P:methylation"/>
    <property type="evidence" value="ECO:0007669"/>
    <property type="project" value="UniProtKB-KW"/>
</dbReference>
<dbReference type="GO" id="GO:0016705">
    <property type="term" value="F:oxidoreductase activity, acting on paired donors, with incorporation or reduction of molecular oxygen"/>
    <property type="evidence" value="ECO:0007669"/>
    <property type="project" value="UniProtKB-ARBA"/>
</dbReference>
<evidence type="ECO:0000256" key="2">
    <source>
        <dbReference type="ARBA" id="ARBA00001954"/>
    </source>
</evidence>
<dbReference type="InterPro" id="IPR018060">
    <property type="entry name" value="HTH_AraC"/>
</dbReference>
<dbReference type="FunFam" id="1.10.10.10:FF:000214">
    <property type="entry name" value="Methylated-DNA--protein-cysteine methyltransferase"/>
    <property type="match status" value="1"/>
</dbReference>
<dbReference type="GO" id="GO:0003908">
    <property type="term" value="F:methylated-DNA-[protein]-cysteine S-methyltransferase activity"/>
    <property type="evidence" value="ECO:0007669"/>
    <property type="project" value="UniProtKB-EC"/>
</dbReference>
<evidence type="ECO:0000256" key="4">
    <source>
        <dbReference type="ARBA" id="ARBA00011918"/>
    </source>
</evidence>
<dbReference type="GO" id="GO:0003700">
    <property type="term" value="F:DNA-binding transcription factor activity"/>
    <property type="evidence" value="ECO:0007669"/>
    <property type="project" value="InterPro"/>
</dbReference>
<dbReference type="SUPFAM" id="SSF51197">
    <property type="entry name" value="Clavaminate synthase-like"/>
    <property type="match status" value="1"/>
</dbReference>
<dbReference type="Gene3D" id="2.60.120.590">
    <property type="entry name" value="Alpha-ketoglutarate-dependent dioxygenase AlkB-like"/>
    <property type="match status" value="1"/>
</dbReference>
<dbReference type="InterPro" id="IPR036388">
    <property type="entry name" value="WH-like_DNA-bd_sf"/>
</dbReference>
<keyword evidence="11" id="KW-0560">Oxidoreductase</keyword>
<sequence>MNTQEETNFERIEAAINYISRNFKTQPDLDEIAESVHLSPFHFQRLFTEWAGVSPKKFLQYLTVEHAKGILRDKQYSLFDTAYDSGLSGTGRLHDLFVHIEGMTPGEFKTGGNLLLINYSFAQTPFGQVLVASTAIGICYMAFAEDTLTAFQQLEKRFPNAVFKQLTDTIQQNALHIFGQDWSHLKQIKLHLKGTPFQLKVWETLLKIPSGQLTTYGQIAAGVGAAGSSRAVGTAIGMNPVAFLIPCHRVIQSSGAFGQYHWGADRKSAMIGWESALAEKERQNILPYDGEVFYYGSQFSIADAQSFFAILLEDIEWQPDEAIIFGKHIYTKRKAAWYGDKAFQYTYSKTTKIAKAWTPALLVLKHHVEAQTGQKFNSCLLNLYHDGQEGMAWHSDDEKSLGKDTCIASLSFGAIRKFAFKHKTTGEYVYLMLESGSLLVMQGTTQTHWLHRLPPTVKVKTPRINLTFRTMLDQG</sequence>
<keyword evidence="20" id="KW-1185">Reference proteome</keyword>
<dbReference type="eggNOG" id="COG3145">
    <property type="taxonomic scope" value="Bacteria"/>
</dbReference>
<evidence type="ECO:0000256" key="16">
    <source>
        <dbReference type="ARBA" id="ARBA00049348"/>
    </source>
</evidence>
<evidence type="ECO:0000256" key="8">
    <source>
        <dbReference type="ARBA" id="ARBA00022763"/>
    </source>
</evidence>
<evidence type="ECO:0000256" key="13">
    <source>
        <dbReference type="ARBA" id="ARBA00023015"/>
    </source>
</evidence>
<dbReference type="InterPro" id="IPR001497">
    <property type="entry name" value="MethylDNA_cys_MeTrfase_AS"/>
</dbReference>
<dbReference type="Gene3D" id="1.10.10.60">
    <property type="entry name" value="Homeodomain-like"/>
    <property type="match status" value="1"/>
</dbReference>
<proteinExistence type="inferred from homology"/>
<evidence type="ECO:0000256" key="7">
    <source>
        <dbReference type="ARBA" id="ARBA00022723"/>
    </source>
</evidence>
<comment type="cofactor">
    <cofactor evidence="2">
        <name>Fe(2+)</name>
        <dbReference type="ChEBI" id="CHEBI:29033"/>
    </cofactor>
</comment>
<dbReference type="EC" id="2.1.1.63" evidence="4"/>
<dbReference type="InterPro" id="IPR005123">
    <property type="entry name" value="Oxoglu/Fe-dep_dioxygenase_dom"/>
</dbReference>
<evidence type="ECO:0000259" key="17">
    <source>
        <dbReference type="PROSITE" id="PS01124"/>
    </source>
</evidence>
<keyword evidence="6" id="KW-0808">Transferase</keyword>
<dbReference type="GO" id="GO:0046872">
    <property type="term" value="F:metal ion binding"/>
    <property type="evidence" value="ECO:0007669"/>
    <property type="project" value="UniProtKB-KW"/>
</dbReference>
<dbReference type="PROSITE" id="PS51471">
    <property type="entry name" value="FE2OG_OXY"/>
    <property type="match status" value="1"/>
</dbReference>
<dbReference type="InterPro" id="IPR036631">
    <property type="entry name" value="MGMT_N_sf"/>
</dbReference>
<dbReference type="SUPFAM" id="SSF53155">
    <property type="entry name" value="Methylated DNA-protein cysteine methyltransferase domain"/>
    <property type="match status" value="1"/>
</dbReference>
<evidence type="ECO:0000256" key="14">
    <source>
        <dbReference type="ARBA" id="ARBA00023163"/>
    </source>
</evidence>
<dbReference type="AlphaFoldDB" id="A0A081PG41"/>
<dbReference type="OrthoDB" id="9802228at2"/>
<dbReference type="Pfam" id="PF13532">
    <property type="entry name" value="2OG-FeII_Oxy_2"/>
    <property type="match status" value="1"/>
</dbReference>
<keyword evidence="13" id="KW-0805">Transcription regulation</keyword>
<keyword evidence="8" id="KW-0227">DNA damage</keyword>
<dbReference type="GO" id="GO:0051213">
    <property type="term" value="F:dioxygenase activity"/>
    <property type="evidence" value="ECO:0007669"/>
    <property type="project" value="UniProtKB-KW"/>
</dbReference>
<keyword evidence="7" id="KW-0479">Metal-binding</keyword>
<dbReference type="InterPro" id="IPR036217">
    <property type="entry name" value="MethylDNA_cys_MeTrfase_DNAb"/>
</dbReference>
<evidence type="ECO:0000256" key="5">
    <source>
        <dbReference type="ARBA" id="ARBA00022603"/>
    </source>
</evidence>
<dbReference type="eggNOG" id="COG0350">
    <property type="taxonomic scope" value="Bacteria"/>
</dbReference>
<evidence type="ECO:0000259" key="18">
    <source>
        <dbReference type="PROSITE" id="PS51471"/>
    </source>
</evidence>
<evidence type="ECO:0000256" key="3">
    <source>
        <dbReference type="ARBA" id="ARBA00008711"/>
    </source>
</evidence>
<keyword evidence="15" id="KW-0234">DNA repair</keyword>
<evidence type="ECO:0000256" key="6">
    <source>
        <dbReference type="ARBA" id="ARBA00022679"/>
    </source>
</evidence>
<dbReference type="PANTHER" id="PTHR31212">
    <property type="entry name" value="ALPHA-KETOGLUTARATE-DEPENDENT DIOXYGENASE ALKB HOMOLOG 3"/>
    <property type="match status" value="1"/>
</dbReference>
<evidence type="ECO:0000256" key="15">
    <source>
        <dbReference type="ARBA" id="ARBA00023204"/>
    </source>
</evidence>
<dbReference type="SUPFAM" id="SSF46767">
    <property type="entry name" value="Methylated DNA-protein cysteine methyltransferase, C-terminal domain"/>
    <property type="match status" value="1"/>
</dbReference>
<keyword evidence="12" id="KW-0408">Iron</keyword>
<dbReference type="Pfam" id="PF12833">
    <property type="entry name" value="HTH_18"/>
    <property type="match status" value="1"/>
</dbReference>
<evidence type="ECO:0000256" key="11">
    <source>
        <dbReference type="ARBA" id="ARBA00023002"/>
    </source>
</evidence>
<dbReference type="InterPro" id="IPR032854">
    <property type="entry name" value="ALKBH3"/>
</dbReference>
<evidence type="ECO:0000313" key="19">
    <source>
        <dbReference type="EMBL" id="KEQ29664.1"/>
    </source>
</evidence>
<dbReference type="GO" id="GO:0140097">
    <property type="term" value="F:catalytic activity, acting on DNA"/>
    <property type="evidence" value="ECO:0007669"/>
    <property type="project" value="UniProtKB-ARBA"/>
</dbReference>
<evidence type="ECO:0000313" key="20">
    <source>
        <dbReference type="Proteomes" id="UP000028007"/>
    </source>
</evidence>
<dbReference type="SMART" id="SM00342">
    <property type="entry name" value="HTH_ARAC"/>
    <property type="match status" value="1"/>
</dbReference>
<dbReference type="Gene3D" id="3.30.160.70">
    <property type="entry name" value="Methylated DNA-protein cysteine methyltransferase domain"/>
    <property type="match status" value="1"/>
</dbReference>
<dbReference type="GO" id="GO:0032451">
    <property type="term" value="F:demethylase activity"/>
    <property type="evidence" value="ECO:0007669"/>
    <property type="project" value="UniProtKB-ARBA"/>
</dbReference>
<name>A0A081PG41_9SPHI</name>
<dbReference type="EMBL" id="JNFF01000066">
    <property type="protein sequence ID" value="KEQ29664.1"/>
    <property type="molecule type" value="Genomic_DNA"/>
</dbReference>
<dbReference type="RefSeq" id="WP_070808208.1">
    <property type="nucleotide sequence ID" value="NZ_JNFF01000066.1"/>
</dbReference>
<feature type="domain" description="HTH araC/xylS-type" evidence="17">
    <location>
        <begin position="13"/>
        <end position="111"/>
    </location>
</feature>
<evidence type="ECO:0000256" key="10">
    <source>
        <dbReference type="ARBA" id="ARBA00022964"/>
    </source>
</evidence>
<dbReference type="InterPro" id="IPR037151">
    <property type="entry name" value="AlkB-like_sf"/>
</dbReference>
<protein>
    <recommendedName>
        <fullName evidence="4">methylated-DNA--[protein]-cysteine S-methyltransferase</fullName>
        <ecNumber evidence="4">2.1.1.63</ecNumber>
    </recommendedName>
</protein>
<reference evidence="19 20" key="1">
    <citation type="journal article" date="1992" name="Int. J. Syst. Bacteriol.">
        <title>Sphingobacterium antarcticus sp. nov. a Psychrotrophic Bacterium from the Soils of Schirmacher Oasis, Antarctica.</title>
        <authorList>
            <person name="Shivaji S."/>
            <person name="Ray M.K."/>
            <person name="Rao N.S."/>
            <person name="Saiserr L."/>
            <person name="Jagannadham M.V."/>
            <person name="Kumar G.S."/>
            <person name="Reddy G."/>
            <person name="Bhargava P.M."/>
        </authorList>
    </citation>
    <scope>NUCLEOTIDE SEQUENCE [LARGE SCALE GENOMIC DNA]</scope>
    <source>
        <strain evidence="19 20">4BY</strain>
    </source>
</reference>
<dbReference type="PROSITE" id="PS00374">
    <property type="entry name" value="MGMT"/>
    <property type="match status" value="1"/>
</dbReference>
<dbReference type="GO" id="GO:0016787">
    <property type="term" value="F:hydrolase activity"/>
    <property type="evidence" value="ECO:0007669"/>
    <property type="project" value="UniProtKB-ARBA"/>
</dbReference>
<dbReference type="CDD" id="cd06445">
    <property type="entry name" value="ATase"/>
    <property type="match status" value="1"/>
</dbReference>
<accession>A0A081PG41</accession>
<feature type="domain" description="Fe2OG dioxygenase" evidence="18">
    <location>
        <begin position="375"/>
        <end position="472"/>
    </location>
</feature>
<comment type="similarity">
    <text evidence="3">Belongs to the MGMT family.</text>
</comment>
<dbReference type="PANTHER" id="PTHR31212:SF4">
    <property type="entry name" value="ALPHA-KETOGLUTARATE-DEPENDENT DIOXYGENASE ALKB HOMOLOG 3"/>
    <property type="match status" value="1"/>
</dbReference>
<comment type="catalytic activity">
    <reaction evidence="1">
        <text>a 4-O-methyl-thymidine in DNA + L-cysteinyl-[protein] = a thymidine in DNA + S-methyl-L-cysteinyl-[protein]</text>
        <dbReference type="Rhea" id="RHEA:53428"/>
        <dbReference type="Rhea" id="RHEA-COMP:10131"/>
        <dbReference type="Rhea" id="RHEA-COMP:10132"/>
        <dbReference type="Rhea" id="RHEA-COMP:13555"/>
        <dbReference type="Rhea" id="RHEA-COMP:13556"/>
        <dbReference type="ChEBI" id="CHEBI:29950"/>
        <dbReference type="ChEBI" id="CHEBI:82612"/>
        <dbReference type="ChEBI" id="CHEBI:137386"/>
        <dbReference type="ChEBI" id="CHEBI:137387"/>
        <dbReference type="EC" id="2.1.1.63"/>
    </reaction>
</comment>
<dbReference type="InterPro" id="IPR009057">
    <property type="entry name" value="Homeodomain-like_sf"/>
</dbReference>
<keyword evidence="14" id="KW-0804">Transcription</keyword>
<comment type="caution">
    <text evidence="19">The sequence shown here is derived from an EMBL/GenBank/DDBJ whole genome shotgun (WGS) entry which is preliminary data.</text>
</comment>
<dbReference type="InterPro" id="IPR014048">
    <property type="entry name" value="MethylDNA_cys_MeTrfase_DNA-bd"/>
</dbReference>